<feature type="compositionally biased region" description="Basic and acidic residues" evidence="1">
    <location>
        <begin position="46"/>
        <end position="62"/>
    </location>
</feature>
<gene>
    <name evidence="3" type="primary">spoIIIAG</name>
    <name evidence="3" type="ORF">Ana3638_19965</name>
</gene>
<keyword evidence="2" id="KW-0812">Transmembrane</keyword>
<evidence type="ECO:0000313" key="3">
    <source>
        <dbReference type="EMBL" id="QHQ62774.1"/>
    </source>
</evidence>
<dbReference type="NCBIfam" id="TIGR02830">
    <property type="entry name" value="spore_III_AG"/>
    <property type="match status" value="1"/>
</dbReference>
<proteinExistence type="predicted"/>
<feature type="region of interest" description="Disordered" evidence="1">
    <location>
        <begin position="43"/>
        <end position="71"/>
    </location>
</feature>
<organism evidence="3 4">
    <name type="scientific">Anaerocolumna sedimenticola</name>
    <dbReference type="NCBI Taxonomy" id="2696063"/>
    <lineage>
        <taxon>Bacteria</taxon>
        <taxon>Bacillati</taxon>
        <taxon>Bacillota</taxon>
        <taxon>Clostridia</taxon>
        <taxon>Lachnospirales</taxon>
        <taxon>Lachnospiraceae</taxon>
        <taxon>Anaerocolumna</taxon>
    </lineage>
</organism>
<name>A0A6P1TP60_9FIRM</name>
<feature type="transmembrane region" description="Helical" evidence="2">
    <location>
        <begin position="20"/>
        <end position="38"/>
    </location>
</feature>
<dbReference type="KEGG" id="anr:Ana3638_19965"/>
<evidence type="ECO:0000256" key="2">
    <source>
        <dbReference type="SAM" id="Phobius"/>
    </source>
</evidence>
<dbReference type="AlphaFoldDB" id="A0A6P1TP60"/>
<feature type="region of interest" description="Disordered" evidence="1">
    <location>
        <begin position="117"/>
        <end position="146"/>
    </location>
</feature>
<protein>
    <submittedName>
        <fullName evidence="3">Stage III sporulation protein AG</fullName>
    </submittedName>
</protein>
<keyword evidence="2" id="KW-0472">Membrane</keyword>
<dbReference type="EMBL" id="CP048000">
    <property type="protein sequence ID" value="QHQ62774.1"/>
    <property type="molecule type" value="Genomic_DNA"/>
</dbReference>
<evidence type="ECO:0000256" key="1">
    <source>
        <dbReference type="SAM" id="MobiDB-lite"/>
    </source>
</evidence>
<dbReference type="Proteomes" id="UP000464314">
    <property type="component" value="Chromosome"/>
</dbReference>
<dbReference type="InterPro" id="IPR014195">
    <property type="entry name" value="Spore_III_AG"/>
</dbReference>
<keyword evidence="4" id="KW-1185">Reference proteome</keyword>
<dbReference type="RefSeq" id="WP_161839595.1">
    <property type="nucleotide sequence ID" value="NZ_CP048000.1"/>
</dbReference>
<reference evidence="3 4" key="1">
    <citation type="submission" date="2020-01" db="EMBL/GenBank/DDBJ databases">
        <title>Genome analysis of Anaerocolumna sp. CBA3638.</title>
        <authorList>
            <person name="Kim J."/>
            <person name="Roh S.W."/>
        </authorList>
    </citation>
    <scope>NUCLEOTIDE SEQUENCE [LARGE SCALE GENOMIC DNA]</scope>
    <source>
        <strain evidence="3 4">CBA3638</strain>
    </source>
</reference>
<sequence length="204" mass="22378">MEKEKVKEKKKLSIKEIGPARLVILLMAGIFLLVLSFPDMLSSENSSKDNTAKQDYKVKENTDNTETDDETEAYINELENRLKKVLAKVEGIGDVDVMITLKGSKEKVILKDGPYTQESMNEVDGEGGNRDSSSISKEDTTVLVNGGNGEGVPYVIQEKEPEVEGVVVIAEGGGNAKIMTEIMEAAQVLFDVPAHKVKVMKMNK</sequence>
<evidence type="ECO:0000313" key="4">
    <source>
        <dbReference type="Proteomes" id="UP000464314"/>
    </source>
</evidence>
<accession>A0A6P1TP60</accession>
<keyword evidence="2" id="KW-1133">Transmembrane helix</keyword>